<evidence type="ECO:0000313" key="2">
    <source>
        <dbReference type="Proteomes" id="UP000263302"/>
    </source>
</evidence>
<keyword evidence="2" id="KW-1185">Reference proteome</keyword>
<dbReference type="KEGG" id="vg:60328037"/>
<gene>
    <name evidence="1" type="primary">73</name>
    <name evidence="1" type="ORF">SEA_ELEANORGEORGE_73</name>
</gene>
<proteinExistence type="predicted"/>
<dbReference type="EMBL" id="MH669001">
    <property type="protein sequence ID" value="AXQ60773.1"/>
    <property type="molecule type" value="Genomic_DNA"/>
</dbReference>
<organism evidence="1 2">
    <name type="scientific">Mycobacterium phage EleanorGeorge</name>
    <dbReference type="NCBI Taxonomy" id="2301563"/>
    <lineage>
        <taxon>Viruses</taxon>
        <taxon>Duplodnaviria</taxon>
        <taxon>Heunggongvirae</taxon>
        <taxon>Uroviricota</taxon>
        <taxon>Caudoviricetes</taxon>
        <taxon>Gracegardnervirinae</taxon>
        <taxon>Cheoctovirus</taxon>
        <taxon>Cheoctovirus eleanorgeorge</taxon>
    </lineage>
</organism>
<dbReference type="Proteomes" id="UP000263302">
    <property type="component" value="Segment"/>
</dbReference>
<dbReference type="GeneID" id="60328037"/>
<evidence type="ECO:0000313" key="1">
    <source>
        <dbReference type="EMBL" id="AXQ60773.1"/>
    </source>
</evidence>
<name>A0A385DN18_9CAUD</name>
<accession>A0A385DN18</accession>
<dbReference type="RefSeq" id="YP_009956524.1">
    <property type="nucleotide sequence ID" value="NC_051652.1"/>
</dbReference>
<sequence length="49" mass="5478">MITVVCGECTRTQGRPVSAEFTSTDEAEAFIRRHHAFADHRAQVEEIAC</sequence>
<reference evidence="1 2" key="1">
    <citation type="submission" date="2018-07" db="EMBL/GenBank/DDBJ databases">
        <authorList>
            <person name="Connors B.J."/>
            <person name="Scrudato M."/>
            <person name="Alvarez Y."/>
            <person name="Drake L."/>
            <person name="Cabrera M."/>
            <person name="Arno R."/>
            <person name="Gurney S.M.R."/>
            <person name="Garlena R.A."/>
            <person name="Russell D.A."/>
            <person name="Pope W.H."/>
            <person name="Jacobs-Sera D."/>
            <person name="Hatfull G.F."/>
        </authorList>
    </citation>
    <scope>NUCLEOTIDE SEQUENCE [LARGE SCALE GENOMIC DNA]</scope>
</reference>
<protein>
    <submittedName>
        <fullName evidence="1">Uncharacterized protein</fullName>
    </submittedName>
</protein>